<dbReference type="Gene3D" id="3.30.450.350">
    <property type="entry name" value="CHASE domain"/>
    <property type="match status" value="1"/>
</dbReference>
<dbReference type="InterPro" id="IPR052155">
    <property type="entry name" value="Biofilm_reg_signaling"/>
</dbReference>
<protein>
    <submittedName>
        <fullName evidence="10">EAL domain-containing protein</fullName>
    </submittedName>
</protein>
<keyword evidence="3 6" id="KW-1133">Transmembrane helix</keyword>
<dbReference type="Gene3D" id="3.20.20.450">
    <property type="entry name" value="EAL domain"/>
    <property type="match status" value="1"/>
</dbReference>
<dbReference type="PROSITE" id="PS50887">
    <property type="entry name" value="GGDEF"/>
    <property type="match status" value="1"/>
</dbReference>
<dbReference type="PANTHER" id="PTHR44757:SF2">
    <property type="entry name" value="BIOFILM ARCHITECTURE MAINTENANCE PROTEIN MBAA"/>
    <property type="match status" value="1"/>
</dbReference>
<dbReference type="SMART" id="SM00267">
    <property type="entry name" value="GGDEF"/>
    <property type="match status" value="1"/>
</dbReference>
<dbReference type="InterPro" id="IPR006189">
    <property type="entry name" value="CHASE_dom"/>
</dbReference>
<dbReference type="Pfam" id="PF03924">
    <property type="entry name" value="CHASE"/>
    <property type="match status" value="1"/>
</dbReference>
<evidence type="ECO:0000256" key="3">
    <source>
        <dbReference type="ARBA" id="ARBA00022989"/>
    </source>
</evidence>
<name>A0ABT0IKM6_9HYPH</name>
<feature type="transmembrane region" description="Helical" evidence="6">
    <location>
        <begin position="269"/>
        <end position="293"/>
    </location>
</feature>
<dbReference type="PROSITE" id="PS50883">
    <property type="entry name" value="EAL"/>
    <property type="match status" value="1"/>
</dbReference>
<dbReference type="EMBL" id="JALPRY010000001">
    <property type="protein sequence ID" value="MCK8778420.1"/>
    <property type="molecule type" value="Genomic_DNA"/>
</dbReference>
<dbReference type="NCBIfam" id="TIGR00254">
    <property type="entry name" value="GGDEF"/>
    <property type="match status" value="1"/>
</dbReference>
<sequence length="761" mass="83964">MISSLRPLRAKPSRAQILGLSYFLPAILAVTAVVIGVVKADIDKREQFHVSQQVKAAEQLARVASNLETNIHGNVNLIYGLVAAIAVDPNMNQAQFTSLVERIFGVPSQLRNVAAAKDLVINLVYPEEPNRKSLGLDYTKNELQKEAVMQAVQRRALVITGPVDLVQGGRGLIARYPVFGRGSGQFWGVVSAVIDLDRLYRDSNVNTARQDLDIAIARRPIPTAKDLFLGKLDIFHQDPVRTRIELGYDTWYLAAVPQKGWQALPPDIMLFRAMALMIAICIVAPLIWAGALMKQRHRNIHMLQEREEQLEAQNAELRATRLTLEHQSLHDALTGLANRRFLDQFMTAATATPSTDRLAFIHIDLDRFKEVNDTLGHAAGDAVLKDCTARLLKHIGPEEFACRIGGDEFVVVVSGADPLPRSKVVAKSIVQALAKPMQIDGQEIRIGCSAGIACQATPADDVGELLINADIALYEAKKRGRGRVECFTEELRAAAVHTKRLSDELLTALEHDQIIPYFQPQFDARTMAIAGVEVLARWNHPTRGILPPDRFLPVAESLHRSAEIDAIILDKALFEATRWRTHGIDVPHLSVNISAQRLADERLFKRLSEISFESGSLAVELLESISFEGQGEELKSAIHRLKALGIDIEIDDFGTGHASIVSLLELGPKRLKIDRKLIAPLEAEGAQLKLVASIIEIGRSLGIEIVAEGVETDTHVEILRSLGCQTLQGYAFAKPMSASDFITFAQEWQAENSKPHLVRIA</sequence>
<dbReference type="InterPro" id="IPR000160">
    <property type="entry name" value="GGDEF_dom"/>
</dbReference>
<dbReference type="InterPro" id="IPR035919">
    <property type="entry name" value="EAL_sf"/>
</dbReference>
<keyword evidence="4 6" id="KW-0472">Membrane</keyword>
<evidence type="ECO:0000256" key="4">
    <source>
        <dbReference type="ARBA" id="ARBA00023136"/>
    </source>
</evidence>
<proteinExistence type="predicted"/>
<feature type="domain" description="EAL" evidence="8">
    <location>
        <begin position="498"/>
        <end position="749"/>
    </location>
</feature>
<dbReference type="Gene3D" id="3.30.70.270">
    <property type="match status" value="1"/>
</dbReference>
<keyword evidence="2 6" id="KW-0812">Transmembrane</keyword>
<dbReference type="CDD" id="cd01949">
    <property type="entry name" value="GGDEF"/>
    <property type="match status" value="1"/>
</dbReference>
<dbReference type="SMART" id="SM01079">
    <property type="entry name" value="CHASE"/>
    <property type="match status" value="1"/>
</dbReference>
<feature type="coiled-coil region" evidence="5">
    <location>
        <begin position="293"/>
        <end position="327"/>
    </location>
</feature>
<comment type="caution">
    <text evidence="10">The sequence shown here is derived from an EMBL/GenBank/DDBJ whole genome shotgun (WGS) entry which is preliminary data.</text>
</comment>
<comment type="subcellular location">
    <subcellularLocation>
        <location evidence="1">Membrane</location>
    </subcellularLocation>
</comment>
<reference evidence="10 11" key="1">
    <citation type="submission" date="2022-04" db="EMBL/GenBank/DDBJ databases">
        <title>Rhizobium coralii sp. nov., isolated from coral Turbinaria peltata.</title>
        <authorList>
            <person name="Sun H."/>
        </authorList>
    </citation>
    <scope>NUCLEOTIDE SEQUENCE [LARGE SCALE GENOMIC DNA]</scope>
    <source>
        <strain evidence="10 11">NTR19</strain>
    </source>
</reference>
<dbReference type="InterPro" id="IPR001633">
    <property type="entry name" value="EAL_dom"/>
</dbReference>
<dbReference type="PROSITE" id="PS50839">
    <property type="entry name" value="CHASE"/>
    <property type="match status" value="1"/>
</dbReference>
<evidence type="ECO:0000313" key="10">
    <source>
        <dbReference type="EMBL" id="MCK8778420.1"/>
    </source>
</evidence>
<evidence type="ECO:0000259" key="7">
    <source>
        <dbReference type="PROSITE" id="PS50839"/>
    </source>
</evidence>
<evidence type="ECO:0000256" key="5">
    <source>
        <dbReference type="SAM" id="Coils"/>
    </source>
</evidence>
<accession>A0ABT0IKM6</accession>
<organism evidence="10 11">
    <name type="scientific">Neorhizobium turbinariae</name>
    <dbReference type="NCBI Taxonomy" id="2937795"/>
    <lineage>
        <taxon>Bacteria</taxon>
        <taxon>Pseudomonadati</taxon>
        <taxon>Pseudomonadota</taxon>
        <taxon>Alphaproteobacteria</taxon>
        <taxon>Hyphomicrobiales</taxon>
        <taxon>Rhizobiaceae</taxon>
        <taxon>Rhizobium/Agrobacterium group</taxon>
        <taxon>Neorhizobium</taxon>
    </lineage>
</organism>
<dbReference type="SUPFAM" id="SSF141868">
    <property type="entry name" value="EAL domain-like"/>
    <property type="match status" value="1"/>
</dbReference>
<dbReference type="Pfam" id="PF00563">
    <property type="entry name" value="EAL"/>
    <property type="match status" value="1"/>
</dbReference>
<dbReference type="SUPFAM" id="SSF55073">
    <property type="entry name" value="Nucleotide cyclase"/>
    <property type="match status" value="1"/>
</dbReference>
<dbReference type="RefSeq" id="WP_248681343.1">
    <property type="nucleotide sequence ID" value="NZ_JALPRY010000001.1"/>
</dbReference>
<evidence type="ECO:0000256" key="6">
    <source>
        <dbReference type="SAM" id="Phobius"/>
    </source>
</evidence>
<dbReference type="InterPro" id="IPR029787">
    <property type="entry name" value="Nucleotide_cyclase"/>
</dbReference>
<evidence type="ECO:0000256" key="1">
    <source>
        <dbReference type="ARBA" id="ARBA00004370"/>
    </source>
</evidence>
<dbReference type="Proteomes" id="UP001202827">
    <property type="component" value="Unassembled WGS sequence"/>
</dbReference>
<dbReference type="SMART" id="SM00052">
    <property type="entry name" value="EAL"/>
    <property type="match status" value="1"/>
</dbReference>
<keyword evidence="5" id="KW-0175">Coiled coil</keyword>
<dbReference type="InterPro" id="IPR043128">
    <property type="entry name" value="Rev_trsase/Diguanyl_cyclase"/>
</dbReference>
<evidence type="ECO:0000313" key="11">
    <source>
        <dbReference type="Proteomes" id="UP001202827"/>
    </source>
</evidence>
<dbReference type="PANTHER" id="PTHR44757">
    <property type="entry name" value="DIGUANYLATE CYCLASE DGCP"/>
    <property type="match status" value="1"/>
</dbReference>
<evidence type="ECO:0000259" key="9">
    <source>
        <dbReference type="PROSITE" id="PS50887"/>
    </source>
</evidence>
<gene>
    <name evidence="10" type="ORF">M0654_00350</name>
</gene>
<feature type="domain" description="GGDEF" evidence="9">
    <location>
        <begin position="356"/>
        <end position="489"/>
    </location>
</feature>
<dbReference type="InterPro" id="IPR042240">
    <property type="entry name" value="CHASE_sf"/>
</dbReference>
<feature type="domain" description="CHASE" evidence="7">
    <location>
        <begin position="120"/>
        <end position="254"/>
    </location>
</feature>
<keyword evidence="11" id="KW-1185">Reference proteome</keyword>
<dbReference type="CDD" id="cd01948">
    <property type="entry name" value="EAL"/>
    <property type="match status" value="1"/>
</dbReference>
<feature type="transmembrane region" description="Helical" evidence="6">
    <location>
        <begin position="20"/>
        <end position="38"/>
    </location>
</feature>
<evidence type="ECO:0000256" key="2">
    <source>
        <dbReference type="ARBA" id="ARBA00022692"/>
    </source>
</evidence>
<evidence type="ECO:0000259" key="8">
    <source>
        <dbReference type="PROSITE" id="PS50883"/>
    </source>
</evidence>
<dbReference type="Pfam" id="PF00990">
    <property type="entry name" value="GGDEF"/>
    <property type="match status" value="1"/>
</dbReference>